<reference evidence="2 3" key="1">
    <citation type="submission" date="2019-02" db="EMBL/GenBank/DDBJ databases">
        <title>Genome sequencing of the rare red list fungi Dentipellis fragilis.</title>
        <authorList>
            <person name="Buettner E."/>
            <person name="Kellner H."/>
        </authorList>
    </citation>
    <scope>NUCLEOTIDE SEQUENCE [LARGE SCALE GENOMIC DNA]</scope>
    <source>
        <strain evidence="2 3">DSM 105465</strain>
    </source>
</reference>
<feature type="region of interest" description="Disordered" evidence="1">
    <location>
        <begin position="1"/>
        <end position="694"/>
    </location>
</feature>
<feature type="compositionally biased region" description="Low complexity" evidence="1">
    <location>
        <begin position="76"/>
        <end position="88"/>
    </location>
</feature>
<sequence>MARSAQGLRPNNAKRAVTDALNADDGGRRASIPSPDDHDRFQKSKSGSSTSSGKHTKLTDYFVRKAVDSSVPRWAQTPSSQPTPTSSQARATVPASQRRPSTITNASNSTATRDIDANKKETASSGHTSQSQPQSQPEPAPSSSFPPSSSLTRPKSPVVLKAPAPAQTLARSRSSTSSNARSRPASVFDGVEIIRRTPRTRAHTSTAASTTTAVSSGKQHPAPKLATSVMPSKRGTVPVLPSKRKLESALEDVQQSSEDEPARITRRKNSSKSKSQQQSTPKTARHKKPRLNSSPAKAALQAEVDGDEDEALVPSSQSDEQELCVPRPGAGPRDPKEVRKSVQSWLHTTDDDLPAPDDGDVGGEAMDFDPIAEGGIDAGAHIPSALDMSFSSSLTPQTSRPSSPSPAPVMATPRLHTGLPSPSSPGQHPLPLPPSSPPALSSPLTAAPTLTHSSSPLTATAAGRTSPLTVALTDFRPSTPPPSSPIQVRPLDAKSKTAALVAQIRAEAQRAATSGPEDDDRPGNDIDFDAWESSEEEEGDAWAGAQVKGVTKAASSPAATYRTRARTGAQSIPTPDLSSPESVKLAPRGRKERVVSKAKGKGKGKARFDPLDVLLSEKRREERKGSSSAAMRRAEAAGADREALLKDIVFEDDEEEEEGHGRSGSSSDGEGKKRKASETEWGDEEAARNAARRGMEMRNAGREVREEEVVEEVNAEERERLLGAKEGKAVGKILDGDRNGVDVVKRKELGAEVWVDASGDAMDVDGDIPFCEFAEEGGVLGLLRDAVQSGNLVRAKLLLDAGLLRSVDLSSKPTVLRWLCESALSTQKTPLSSSAFAFLLNLPLCTGVPPDSPLTSKFVSTVLSRLGMKSELLCKIMDNISEAQIHSLSFEARADVLFRLVSLVSSFARARWIAMEQIPDFVMALVFIGIDVDATLQLKRDVLIAIELLCTRLPASESTIESAIAIKVLGYASTLSVGNRSHLLSFFARGCEQSLRVARFVAHSLLTEHNSGHTTTTYIALPPLPALLDVLDTNHGSFDVSSETTDYDELGARIDILSVALSGIEAYAALERGPSSGTGTSLLEDSPRRGRERPPLELIKNRLDILHGKIVDTRAAHLDRSRAKAALQRLAMRIYYQRIAVQNSGPKSLFDHWGGGRQSVG</sequence>
<feature type="compositionally biased region" description="Low complexity" evidence="1">
    <location>
        <begin position="438"/>
        <end position="451"/>
    </location>
</feature>
<keyword evidence="3" id="KW-1185">Reference proteome</keyword>
<dbReference type="STRING" id="205917.A0A4Y9Y658"/>
<proteinExistence type="predicted"/>
<feature type="compositionally biased region" description="Low complexity" evidence="1">
    <location>
        <begin position="553"/>
        <end position="569"/>
    </location>
</feature>
<feature type="compositionally biased region" description="Basic and acidic residues" evidence="1">
    <location>
        <begin position="113"/>
        <end position="122"/>
    </location>
</feature>
<evidence type="ECO:0000313" key="3">
    <source>
        <dbReference type="Proteomes" id="UP000298327"/>
    </source>
</evidence>
<dbReference type="AlphaFoldDB" id="A0A4Y9Y658"/>
<feature type="compositionally biased region" description="Low complexity" evidence="1">
    <location>
        <begin position="391"/>
        <end position="402"/>
    </location>
</feature>
<feature type="compositionally biased region" description="Polar residues" evidence="1">
    <location>
        <begin position="570"/>
        <end position="581"/>
    </location>
</feature>
<evidence type="ECO:0000256" key="1">
    <source>
        <dbReference type="SAM" id="MobiDB-lite"/>
    </source>
</evidence>
<name>A0A4Y9Y658_9AGAM</name>
<gene>
    <name evidence="2" type="ORF">EVG20_g8608</name>
</gene>
<feature type="compositionally biased region" description="Pro residues" evidence="1">
    <location>
        <begin position="428"/>
        <end position="437"/>
    </location>
</feature>
<feature type="compositionally biased region" description="Basic and acidic residues" evidence="1">
    <location>
        <begin position="632"/>
        <end position="649"/>
    </location>
</feature>
<protein>
    <submittedName>
        <fullName evidence="2">Uncharacterized protein</fullName>
    </submittedName>
</protein>
<feature type="compositionally biased region" description="Low complexity" evidence="1">
    <location>
        <begin position="124"/>
        <end position="150"/>
    </location>
</feature>
<feature type="compositionally biased region" description="Low complexity" evidence="1">
    <location>
        <begin position="170"/>
        <end position="186"/>
    </location>
</feature>
<feature type="compositionally biased region" description="Acidic residues" evidence="1">
    <location>
        <begin position="516"/>
        <end position="540"/>
    </location>
</feature>
<feature type="compositionally biased region" description="Low complexity" evidence="1">
    <location>
        <begin position="44"/>
        <end position="53"/>
    </location>
</feature>
<feature type="compositionally biased region" description="Low complexity" evidence="1">
    <location>
        <begin position="101"/>
        <end position="112"/>
    </location>
</feature>
<feature type="compositionally biased region" description="Basic residues" evidence="1">
    <location>
        <begin position="587"/>
        <end position="605"/>
    </location>
</feature>
<evidence type="ECO:0000313" key="2">
    <source>
        <dbReference type="EMBL" id="TFY57283.1"/>
    </source>
</evidence>
<dbReference type="Proteomes" id="UP000298327">
    <property type="component" value="Unassembled WGS sequence"/>
</dbReference>
<feature type="compositionally biased region" description="Low complexity" evidence="1">
    <location>
        <begin position="203"/>
        <end position="216"/>
    </location>
</feature>
<dbReference type="OrthoDB" id="5599613at2759"/>
<accession>A0A4Y9Y658</accession>
<feature type="compositionally biased region" description="Basic and acidic residues" evidence="1">
    <location>
        <begin position="606"/>
        <end position="625"/>
    </location>
</feature>
<dbReference type="EMBL" id="SEOQ01000762">
    <property type="protein sequence ID" value="TFY57283.1"/>
    <property type="molecule type" value="Genomic_DNA"/>
</dbReference>
<feature type="compositionally biased region" description="Acidic residues" evidence="1">
    <location>
        <begin position="351"/>
        <end position="361"/>
    </location>
</feature>
<comment type="caution">
    <text evidence="2">The sequence shown here is derived from an EMBL/GenBank/DDBJ whole genome shotgun (WGS) entry which is preliminary data.</text>
</comment>
<organism evidence="2 3">
    <name type="scientific">Dentipellis fragilis</name>
    <dbReference type="NCBI Taxonomy" id="205917"/>
    <lineage>
        <taxon>Eukaryota</taxon>
        <taxon>Fungi</taxon>
        <taxon>Dikarya</taxon>
        <taxon>Basidiomycota</taxon>
        <taxon>Agaricomycotina</taxon>
        <taxon>Agaricomycetes</taxon>
        <taxon>Russulales</taxon>
        <taxon>Hericiaceae</taxon>
        <taxon>Dentipellis</taxon>
    </lineage>
</organism>